<dbReference type="SUPFAM" id="SSF52058">
    <property type="entry name" value="L domain-like"/>
    <property type="match status" value="1"/>
</dbReference>
<feature type="compositionally biased region" description="Low complexity" evidence="2">
    <location>
        <begin position="323"/>
        <end position="340"/>
    </location>
</feature>
<feature type="transmembrane region" description="Helical" evidence="3">
    <location>
        <begin position="505"/>
        <end position="530"/>
    </location>
</feature>
<keyword evidence="6" id="KW-1185">Reference proteome</keyword>
<sequence>MPRCRHRAGLVALLLFTCGFTAATAQTPATMTTTENVVSETSPLPSLPLPPLLSAVATNTAPGGLGQRASELGQDVLLRAQSGEYREGDGRRQQPYNRYLLGGAVWGVYRVGCRCASIPICPSGQFRSVPESDCQAVNAFLFGQANECCCEYRSQTVDYVECENSRVTAINITHIGLTTNLMPEQLDLPALKVLVISRTRLFGNVLDLSFNPEITYVDLRIHQPGILAKHKVTVHGPIVGTVPLSLRQLPTLNLLDLTFTNLGDDIPDVFPDFTGLTSSSLALRTPNTPMEGKLGVRYPRFVFQTKINQITSGNGSQCPQNETSTTTMSSTPAATTSISVAPPPPKSTVATTVPIVVTSVLLPGTSTVPSQVVITSPPSIRPPTPTPPIDVPPPPPPIDVPPPPPPIDISPPPPPTPPEPAIPRASPPPTDPPAPPPVFGPPPTEPTPVPAPVPAPAPPPIASATVTWRTSAPLPPPPTVPAVVAVPTAQATPSSDGPTTSVPNFGVIAGSVVGVLAALLLVGVIGGFGYQEWKKNQLKDTRDTESPPYQSVSTRRIQTYLVLHVGNAGASSLGHGGSMAGASGGTAVNAPAQGLHGAGQLGAFGTQPAGAVAGPGGAASSTAQGLQGIGSTLGANPGTAVRNSTMGALQMGHTGKESYRRGLWGIKNSPGFSYFCGWAPVVEWDWSPVKCEMVWRGCSRRTWSHVRQKERGGSVIGALAGLLLIGGLGENGYQKWSKGRAPGPRDMESPSYHAVPTSDPSFGEGAAFAGPHNAGNGYSAVPTHDYGEALVHQPGGHGALHDPSEGGNFVRGAAGPEHAGGLGTGIDAAGGGKGAASTKGHTIGANGGGAATGGKGAASTIGNAVSTVGAPHGAGTAGGTDVNAPGNVAHGIGQGGGLGAQPGTVSGHGGALAGPLDGTHARASSLGHGASIAGGPAGTVVNAPAQGMHGAGQIGGFGTHPAGAVAGGTGGVAHAPAQGLHGFGGTFGSHPATAVGHEHWVECPLRIQQVLSLKLRLAALPRHLELEPECHTASAESPHLHLEAHHLQQVRLLNRQLELLPLGCLEVG</sequence>
<dbReference type="PANTHER" id="PTHR13037:SF24">
    <property type="entry name" value="POLYCOMB PROTEIN PCL-RELATED"/>
    <property type="match status" value="1"/>
</dbReference>
<organism evidence="5 6">
    <name type="scientific">Gonapodya prolifera (strain JEL478)</name>
    <name type="common">Monoblepharis prolifera</name>
    <dbReference type="NCBI Taxonomy" id="1344416"/>
    <lineage>
        <taxon>Eukaryota</taxon>
        <taxon>Fungi</taxon>
        <taxon>Fungi incertae sedis</taxon>
        <taxon>Chytridiomycota</taxon>
        <taxon>Chytridiomycota incertae sedis</taxon>
        <taxon>Monoblepharidomycetes</taxon>
        <taxon>Monoblepharidales</taxon>
        <taxon>Gonapodyaceae</taxon>
        <taxon>Gonapodya</taxon>
    </lineage>
</organism>
<name>A0A139AS24_GONPJ</name>
<gene>
    <name evidence="5" type="ORF">M427DRAFT_506470</name>
</gene>
<evidence type="ECO:0000256" key="4">
    <source>
        <dbReference type="SAM" id="SignalP"/>
    </source>
</evidence>
<dbReference type="STRING" id="1344416.A0A139AS24"/>
<keyword evidence="1" id="KW-0945">Host-virus interaction</keyword>
<keyword evidence="3" id="KW-0472">Membrane</keyword>
<keyword evidence="3" id="KW-0812">Transmembrane</keyword>
<evidence type="ECO:0000313" key="6">
    <source>
        <dbReference type="Proteomes" id="UP000070544"/>
    </source>
</evidence>
<keyword evidence="3" id="KW-1133">Transmembrane helix</keyword>
<feature type="compositionally biased region" description="Polar residues" evidence="2">
    <location>
        <begin position="310"/>
        <end position="322"/>
    </location>
</feature>
<dbReference type="Proteomes" id="UP000070544">
    <property type="component" value="Unassembled WGS sequence"/>
</dbReference>
<feature type="region of interest" description="Disordered" evidence="2">
    <location>
        <begin position="736"/>
        <end position="756"/>
    </location>
</feature>
<proteinExistence type="predicted"/>
<keyword evidence="4" id="KW-0732">Signal</keyword>
<evidence type="ECO:0000313" key="5">
    <source>
        <dbReference type="EMBL" id="KXS19509.1"/>
    </source>
</evidence>
<feature type="region of interest" description="Disordered" evidence="2">
    <location>
        <begin position="876"/>
        <end position="930"/>
    </location>
</feature>
<dbReference type="PANTHER" id="PTHR13037">
    <property type="entry name" value="FORMIN"/>
    <property type="match status" value="1"/>
</dbReference>
<feature type="compositionally biased region" description="Gly residues" evidence="2">
    <location>
        <begin position="892"/>
        <end position="912"/>
    </location>
</feature>
<feature type="signal peptide" evidence="4">
    <location>
        <begin position="1"/>
        <end position="25"/>
    </location>
</feature>
<feature type="region of interest" description="Disordered" evidence="2">
    <location>
        <begin position="369"/>
        <end position="456"/>
    </location>
</feature>
<dbReference type="EMBL" id="KQ965738">
    <property type="protein sequence ID" value="KXS19509.1"/>
    <property type="molecule type" value="Genomic_DNA"/>
</dbReference>
<feature type="region of interest" description="Disordered" evidence="2">
    <location>
        <begin position="310"/>
        <end position="349"/>
    </location>
</feature>
<evidence type="ECO:0000256" key="3">
    <source>
        <dbReference type="SAM" id="Phobius"/>
    </source>
</evidence>
<feature type="chain" id="PRO_5007296388" evidence="4">
    <location>
        <begin position="26"/>
        <end position="1068"/>
    </location>
</feature>
<accession>A0A139AS24</accession>
<dbReference type="AlphaFoldDB" id="A0A139AS24"/>
<dbReference type="Gene3D" id="3.80.10.10">
    <property type="entry name" value="Ribonuclease Inhibitor"/>
    <property type="match status" value="1"/>
</dbReference>
<protein>
    <submittedName>
        <fullName evidence="5">Uncharacterized protein</fullName>
    </submittedName>
</protein>
<evidence type="ECO:0000256" key="2">
    <source>
        <dbReference type="SAM" id="MobiDB-lite"/>
    </source>
</evidence>
<feature type="compositionally biased region" description="Pro residues" evidence="2">
    <location>
        <begin position="379"/>
        <end position="456"/>
    </location>
</feature>
<dbReference type="PRINTS" id="PR01217">
    <property type="entry name" value="PRICHEXTENSN"/>
</dbReference>
<reference evidence="5 6" key="1">
    <citation type="journal article" date="2015" name="Genome Biol. Evol.">
        <title>Phylogenomic analyses indicate that early fungi evolved digesting cell walls of algal ancestors of land plants.</title>
        <authorList>
            <person name="Chang Y."/>
            <person name="Wang S."/>
            <person name="Sekimoto S."/>
            <person name="Aerts A.L."/>
            <person name="Choi C."/>
            <person name="Clum A."/>
            <person name="LaButti K.M."/>
            <person name="Lindquist E.A."/>
            <person name="Yee Ngan C."/>
            <person name="Ohm R.A."/>
            <person name="Salamov A.A."/>
            <person name="Grigoriev I.V."/>
            <person name="Spatafora J.W."/>
            <person name="Berbee M.L."/>
        </authorList>
    </citation>
    <scope>NUCLEOTIDE SEQUENCE [LARGE SCALE GENOMIC DNA]</scope>
    <source>
        <strain evidence="5 6">JEL478</strain>
    </source>
</reference>
<dbReference type="InterPro" id="IPR032675">
    <property type="entry name" value="LRR_dom_sf"/>
</dbReference>
<evidence type="ECO:0000256" key="1">
    <source>
        <dbReference type="ARBA" id="ARBA00022581"/>
    </source>
</evidence>